<dbReference type="CDD" id="cd01763">
    <property type="entry name" value="Ubl_SUMO_like"/>
    <property type="match status" value="1"/>
</dbReference>
<proteinExistence type="predicted"/>
<keyword evidence="3" id="KW-1185">Reference proteome</keyword>
<dbReference type="InterPro" id="IPR029071">
    <property type="entry name" value="Ubiquitin-like_domsf"/>
</dbReference>
<comment type="caution">
    <text evidence="2">The sequence shown here is derived from an EMBL/GenBank/DDBJ whole genome shotgun (WGS) entry which is preliminary data.</text>
</comment>
<dbReference type="Proteomes" id="UP001201163">
    <property type="component" value="Unassembled WGS sequence"/>
</dbReference>
<gene>
    <name evidence="2" type="ORF">EDB92DRAFT_1888021</name>
</gene>
<dbReference type="AlphaFoldDB" id="A0AAD4Q9W6"/>
<feature type="domain" description="Rad60/SUMO-like" evidence="1">
    <location>
        <begin position="3"/>
        <end position="51"/>
    </location>
</feature>
<dbReference type="Pfam" id="PF11976">
    <property type="entry name" value="Rad60-SLD"/>
    <property type="match status" value="1"/>
</dbReference>
<organism evidence="2 3">
    <name type="scientific">Lactarius akahatsu</name>
    <dbReference type="NCBI Taxonomy" id="416441"/>
    <lineage>
        <taxon>Eukaryota</taxon>
        <taxon>Fungi</taxon>
        <taxon>Dikarya</taxon>
        <taxon>Basidiomycota</taxon>
        <taxon>Agaricomycotina</taxon>
        <taxon>Agaricomycetes</taxon>
        <taxon>Russulales</taxon>
        <taxon>Russulaceae</taxon>
        <taxon>Lactarius</taxon>
    </lineage>
</organism>
<accession>A0AAD4Q9W6</accession>
<dbReference type="EMBL" id="JAKELL010000079">
    <property type="protein sequence ID" value="KAH8984107.1"/>
    <property type="molecule type" value="Genomic_DNA"/>
</dbReference>
<sequence>MRFSILQGAFAIIVKKDVNNFRFSYDGTQINGHGTPGSLDMENNGIVDVMILRISG</sequence>
<protein>
    <recommendedName>
        <fullName evidence="1">Rad60/SUMO-like domain-containing protein</fullName>
    </recommendedName>
</protein>
<dbReference type="InterPro" id="IPR022617">
    <property type="entry name" value="Rad60/SUMO-like_dom"/>
</dbReference>
<dbReference type="SUPFAM" id="SSF54236">
    <property type="entry name" value="Ubiquitin-like"/>
    <property type="match status" value="1"/>
</dbReference>
<evidence type="ECO:0000313" key="3">
    <source>
        <dbReference type="Proteomes" id="UP001201163"/>
    </source>
</evidence>
<evidence type="ECO:0000313" key="2">
    <source>
        <dbReference type="EMBL" id="KAH8984107.1"/>
    </source>
</evidence>
<evidence type="ECO:0000259" key="1">
    <source>
        <dbReference type="Pfam" id="PF11976"/>
    </source>
</evidence>
<dbReference type="Gene3D" id="3.10.20.90">
    <property type="entry name" value="Phosphatidylinositol 3-kinase Catalytic Subunit, Chain A, domain 1"/>
    <property type="match status" value="1"/>
</dbReference>
<reference evidence="2" key="1">
    <citation type="submission" date="2022-01" db="EMBL/GenBank/DDBJ databases">
        <title>Comparative genomics reveals a dynamic genome evolution in the ectomycorrhizal milk-cap (Lactarius) mushrooms.</title>
        <authorList>
            <consortium name="DOE Joint Genome Institute"/>
            <person name="Lebreton A."/>
            <person name="Tang N."/>
            <person name="Kuo A."/>
            <person name="LaButti K."/>
            <person name="Drula E."/>
            <person name="Barry K."/>
            <person name="Clum A."/>
            <person name="Lipzen A."/>
            <person name="Mousain D."/>
            <person name="Ng V."/>
            <person name="Wang R."/>
            <person name="Wang X."/>
            <person name="Dai Y."/>
            <person name="Henrissat B."/>
            <person name="Grigoriev I.V."/>
            <person name="Guerin-Laguette A."/>
            <person name="Yu F."/>
            <person name="Martin F.M."/>
        </authorList>
    </citation>
    <scope>NUCLEOTIDE SEQUENCE</scope>
    <source>
        <strain evidence="2">QP</strain>
    </source>
</reference>
<name>A0AAD4Q9W6_9AGAM</name>